<dbReference type="AlphaFoldDB" id="X1DBP3"/>
<sequence>MKLIIQIPAFNEAELLPTTVQALPEELPGIDQIEILLVDDGSTDGTAEVAESLGVHHVVRMPRHTGLAGAFVVGLESCLKFGADLIVNTDADNQYNADDIQHLIEPITNKHADIVIG</sequence>
<evidence type="ECO:0000259" key="1">
    <source>
        <dbReference type="Pfam" id="PF00535"/>
    </source>
</evidence>
<evidence type="ECO:0000313" key="2">
    <source>
        <dbReference type="EMBL" id="GAH18201.1"/>
    </source>
</evidence>
<dbReference type="EMBL" id="BART01030647">
    <property type="protein sequence ID" value="GAH18201.1"/>
    <property type="molecule type" value="Genomic_DNA"/>
</dbReference>
<protein>
    <recommendedName>
        <fullName evidence="1">Glycosyltransferase 2-like domain-containing protein</fullName>
    </recommendedName>
</protein>
<feature type="domain" description="Glycosyltransferase 2-like" evidence="1">
    <location>
        <begin position="6"/>
        <end position="117"/>
    </location>
</feature>
<dbReference type="SUPFAM" id="SSF53448">
    <property type="entry name" value="Nucleotide-diphospho-sugar transferases"/>
    <property type="match status" value="1"/>
</dbReference>
<proteinExistence type="predicted"/>
<comment type="caution">
    <text evidence="2">The sequence shown here is derived from an EMBL/GenBank/DDBJ whole genome shotgun (WGS) entry which is preliminary data.</text>
</comment>
<dbReference type="PANTHER" id="PTHR48090:SF7">
    <property type="entry name" value="RFBJ PROTEIN"/>
    <property type="match status" value="1"/>
</dbReference>
<name>X1DBP3_9ZZZZ</name>
<dbReference type="CDD" id="cd04179">
    <property type="entry name" value="DPM_DPG-synthase_like"/>
    <property type="match status" value="1"/>
</dbReference>
<dbReference type="InterPro" id="IPR029044">
    <property type="entry name" value="Nucleotide-diphossugar_trans"/>
</dbReference>
<reference evidence="2" key="1">
    <citation type="journal article" date="2014" name="Front. Microbiol.">
        <title>High frequency of phylogenetically diverse reductive dehalogenase-homologous genes in deep subseafloor sedimentary metagenomes.</title>
        <authorList>
            <person name="Kawai M."/>
            <person name="Futagami T."/>
            <person name="Toyoda A."/>
            <person name="Takaki Y."/>
            <person name="Nishi S."/>
            <person name="Hori S."/>
            <person name="Arai W."/>
            <person name="Tsubouchi T."/>
            <person name="Morono Y."/>
            <person name="Uchiyama I."/>
            <person name="Ito T."/>
            <person name="Fujiyama A."/>
            <person name="Inagaki F."/>
            <person name="Takami H."/>
        </authorList>
    </citation>
    <scope>NUCLEOTIDE SEQUENCE</scope>
    <source>
        <strain evidence="2">Expedition CK06-06</strain>
    </source>
</reference>
<dbReference type="Gene3D" id="3.90.550.10">
    <property type="entry name" value="Spore Coat Polysaccharide Biosynthesis Protein SpsA, Chain A"/>
    <property type="match status" value="1"/>
</dbReference>
<feature type="non-terminal residue" evidence="2">
    <location>
        <position position="117"/>
    </location>
</feature>
<dbReference type="PANTHER" id="PTHR48090">
    <property type="entry name" value="UNDECAPRENYL-PHOSPHATE 4-DEOXY-4-FORMAMIDO-L-ARABINOSE TRANSFERASE-RELATED"/>
    <property type="match status" value="1"/>
</dbReference>
<dbReference type="InterPro" id="IPR050256">
    <property type="entry name" value="Glycosyltransferase_2"/>
</dbReference>
<gene>
    <name evidence="2" type="ORF">S01H4_53439</name>
</gene>
<organism evidence="2">
    <name type="scientific">marine sediment metagenome</name>
    <dbReference type="NCBI Taxonomy" id="412755"/>
    <lineage>
        <taxon>unclassified sequences</taxon>
        <taxon>metagenomes</taxon>
        <taxon>ecological metagenomes</taxon>
    </lineage>
</organism>
<dbReference type="InterPro" id="IPR001173">
    <property type="entry name" value="Glyco_trans_2-like"/>
</dbReference>
<dbReference type="Pfam" id="PF00535">
    <property type="entry name" value="Glycos_transf_2"/>
    <property type="match status" value="1"/>
</dbReference>
<accession>X1DBP3</accession>